<organism evidence="1 2">
    <name type="scientific">Chryseobacterium urinae</name>
    <dbReference type="NCBI Taxonomy" id="3058400"/>
    <lineage>
        <taxon>Bacteria</taxon>
        <taxon>Pseudomonadati</taxon>
        <taxon>Bacteroidota</taxon>
        <taxon>Flavobacteriia</taxon>
        <taxon>Flavobacteriales</taxon>
        <taxon>Weeksellaceae</taxon>
        <taxon>Chryseobacterium group</taxon>
        <taxon>Chryseobacterium</taxon>
    </lineage>
</organism>
<accession>A0ABT8U5K5</accession>
<sequence>MDNITLYSLAKFVVTENFQHHEGRYDLNNFEEETESVYEEEISYCNSKVFVSTDNSGDIMGSIRTIKWNGYDVLPMQKLFYIDPLCFLSDEVTNIWHIGRFAIKHECDKRSFRLFKTLMVFALNEVCKSEESVALAECDSKLLRILKALGIEAEILADPIHYLGSETIPVLFKYNTLKEFLNKNYYLLSDTNVLEDISSIVKQSA</sequence>
<proteinExistence type="predicted"/>
<name>A0ABT8U5K5_9FLAO</name>
<evidence type="ECO:0000313" key="1">
    <source>
        <dbReference type="EMBL" id="MDO3426356.1"/>
    </source>
</evidence>
<comment type="caution">
    <text evidence="1">The sequence shown here is derived from an EMBL/GenBank/DDBJ whole genome shotgun (WGS) entry which is preliminary data.</text>
</comment>
<dbReference type="Proteomes" id="UP001168128">
    <property type="component" value="Unassembled WGS sequence"/>
</dbReference>
<evidence type="ECO:0008006" key="3">
    <source>
        <dbReference type="Google" id="ProtNLM"/>
    </source>
</evidence>
<dbReference type="Gene3D" id="3.40.630.30">
    <property type="match status" value="1"/>
</dbReference>
<reference evidence="1" key="1">
    <citation type="submission" date="2023-07" db="EMBL/GenBank/DDBJ databases">
        <title>AMR profile of multidrug- resistance Chryseobacterium gambrini related strain.</title>
        <authorList>
            <person name="Kirdat K."/>
            <person name="Bhatt A."/>
            <person name="Kuyare S."/>
            <person name="Yadav A."/>
        </authorList>
    </citation>
    <scope>NUCLEOTIDE SEQUENCE</scope>
    <source>
        <strain evidence="1">APV-1</strain>
    </source>
</reference>
<dbReference type="InterPro" id="IPR016181">
    <property type="entry name" value="Acyl_CoA_acyltransferase"/>
</dbReference>
<dbReference type="SUPFAM" id="SSF55729">
    <property type="entry name" value="Acyl-CoA N-acyltransferases (Nat)"/>
    <property type="match status" value="1"/>
</dbReference>
<protein>
    <recommendedName>
        <fullName evidence="3">GNAT family N-acetyltransferase</fullName>
    </recommendedName>
</protein>
<evidence type="ECO:0000313" key="2">
    <source>
        <dbReference type="Proteomes" id="UP001168128"/>
    </source>
</evidence>
<dbReference type="RefSeq" id="WP_302717111.1">
    <property type="nucleotide sequence ID" value="NZ_JAULSJ010000027.1"/>
</dbReference>
<gene>
    <name evidence="1" type="ORF">QWT87_15820</name>
</gene>
<dbReference type="EMBL" id="JAULSJ010000027">
    <property type="protein sequence ID" value="MDO3426356.1"/>
    <property type="molecule type" value="Genomic_DNA"/>
</dbReference>
<keyword evidence="2" id="KW-1185">Reference proteome</keyword>